<protein>
    <submittedName>
        <fullName evidence="2">Ferredoxin</fullName>
    </submittedName>
</protein>
<dbReference type="AlphaFoldDB" id="A0AAP2G2F2"/>
<proteinExistence type="predicted"/>
<dbReference type="RefSeq" id="WP_327792021.1">
    <property type="nucleotide sequence ID" value="NZ_JADQAZ010000001.1"/>
</dbReference>
<sequence length="209" mass="22518">MTLAQASKAAAAAQLEVFGALHEDKDTLILLGPHEPGFWAHFSHSPEYMDGNPDPLDRWSKRVITGLAERLNAAPLFPFGGPPYQPFLSWATASGRAWSSPVGMLVHDQSGLMVSYRGALRFEGHLPLPKASTKPCEGCAEPCRTTCPVDALSPSGYDVAACRSHIATPQGAECLTHGCLARRACPVSQSYERVPEQSGFHMASFLGRK</sequence>
<keyword evidence="3" id="KW-1185">Reference proteome</keyword>
<organism evidence="2 3">
    <name type="scientific">Harenicola maris</name>
    <dbReference type="NCBI Taxonomy" id="2841044"/>
    <lineage>
        <taxon>Bacteria</taxon>
        <taxon>Pseudomonadati</taxon>
        <taxon>Pseudomonadota</taxon>
        <taxon>Alphaproteobacteria</taxon>
        <taxon>Rhodobacterales</taxon>
        <taxon>Paracoccaceae</taxon>
        <taxon>Harenicola</taxon>
    </lineage>
</organism>
<dbReference type="InterPro" id="IPR017896">
    <property type="entry name" value="4Fe4S_Fe-S-bd"/>
</dbReference>
<reference evidence="2 3" key="1">
    <citation type="journal article" date="2021" name="Arch. Microbiol.">
        <title>Harenicola maris gen. nov., sp. nov. isolated from the Sea of Japan shallow sediments.</title>
        <authorList>
            <person name="Romanenko L.A."/>
            <person name="Kurilenko V.V."/>
            <person name="Chernysheva N.Y."/>
            <person name="Tekutyeva L.A."/>
            <person name="Velansky P.V."/>
            <person name="Svetashev V.I."/>
            <person name="Isaeva M.P."/>
        </authorList>
    </citation>
    <scope>NUCLEOTIDE SEQUENCE [LARGE SCALE GENOMIC DNA]</scope>
    <source>
        <strain evidence="2 3">KMM 3653</strain>
    </source>
</reference>
<dbReference type="EMBL" id="JADQAZ010000001">
    <property type="protein sequence ID" value="MBT0955795.1"/>
    <property type="molecule type" value="Genomic_DNA"/>
</dbReference>
<evidence type="ECO:0000313" key="3">
    <source>
        <dbReference type="Proteomes" id="UP001315686"/>
    </source>
</evidence>
<evidence type="ECO:0000259" key="1">
    <source>
        <dbReference type="PROSITE" id="PS51379"/>
    </source>
</evidence>
<evidence type="ECO:0000313" key="2">
    <source>
        <dbReference type="EMBL" id="MBT0955795.1"/>
    </source>
</evidence>
<dbReference type="Proteomes" id="UP001315686">
    <property type="component" value="Unassembled WGS sequence"/>
</dbReference>
<dbReference type="PROSITE" id="PS51379">
    <property type="entry name" value="4FE4S_FER_2"/>
    <property type="match status" value="1"/>
</dbReference>
<gene>
    <name evidence="2" type="ORF">IV417_00225</name>
</gene>
<name>A0AAP2G2F2_9RHOB</name>
<accession>A0AAP2G2F2</accession>
<feature type="domain" description="4Fe-4S ferredoxin-type" evidence="1">
    <location>
        <begin position="127"/>
        <end position="157"/>
    </location>
</feature>
<comment type="caution">
    <text evidence="2">The sequence shown here is derived from an EMBL/GenBank/DDBJ whole genome shotgun (WGS) entry which is preliminary data.</text>
</comment>